<evidence type="ECO:0000256" key="1">
    <source>
        <dbReference type="SAM" id="Phobius"/>
    </source>
</evidence>
<dbReference type="InterPro" id="IPR050327">
    <property type="entry name" value="Proton-linked_MCT"/>
</dbReference>
<keyword evidence="1" id="KW-1133">Transmembrane helix</keyword>
<evidence type="ECO:0008006" key="4">
    <source>
        <dbReference type="Google" id="ProtNLM"/>
    </source>
</evidence>
<accession>A0A564Y1F0</accession>
<dbReference type="GO" id="GO:0008028">
    <property type="term" value="F:monocarboxylic acid transmembrane transporter activity"/>
    <property type="evidence" value="ECO:0007669"/>
    <property type="project" value="TreeGrafter"/>
</dbReference>
<feature type="transmembrane region" description="Helical" evidence="1">
    <location>
        <begin position="336"/>
        <end position="359"/>
    </location>
</feature>
<dbReference type="Pfam" id="PF07690">
    <property type="entry name" value="MFS_1"/>
    <property type="match status" value="1"/>
</dbReference>
<dbReference type="AlphaFoldDB" id="A0A564Y1F0"/>
<feature type="transmembrane region" description="Helical" evidence="1">
    <location>
        <begin position="308"/>
        <end position="330"/>
    </location>
</feature>
<gene>
    <name evidence="2" type="ORF">WMSIL1_LOCUS1562</name>
</gene>
<name>A0A564Y1F0_HYMDI</name>
<dbReference type="Proteomes" id="UP000321570">
    <property type="component" value="Unassembled WGS sequence"/>
</dbReference>
<protein>
    <recommendedName>
        <fullName evidence="4">Major facilitator superfamily (MFS) profile domain-containing protein</fullName>
    </recommendedName>
</protein>
<feature type="transmembrane region" description="Helical" evidence="1">
    <location>
        <begin position="217"/>
        <end position="235"/>
    </location>
</feature>
<dbReference type="PANTHER" id="PTHR11360:SF286">
    <property type="entry name" value="GH22266P"/>
    <property type="match status" value="1"/>
</dbReference>
<dbReference type="EMBL" id="CABIJS010000033">
    <property type="protein sequence ID" value="VUZ40414.1"/>
    <property type="molecule type" value="Genomic_DNA"/>
</dbReference>
<keyword evidence="1" id="KW-0812">Transmembrane</keyword>
<evidence type="ECO:0000313" key="3">
    <source>
        <dbReference type="Proteomes" id="UP000321570"/>
    </source>
</evidence>
<dbReference type="InterPro" id="IPR011701">
    <property type="entry name" value="MFS"/>
</dbReference>
<feature type="transmembrane region" description="Helical" evidence="1">
    <location>
        <begin position="274"/>
        <end position="296"/>
    </location>
</feature>
<evidence type="ECO:0000313" key="2">
    <source>
        <dbReference type="EMBL" id="VUZ40414.1"/>
    </source>
</evidence>
<keyword evidence="3" id="KW-1185">Reference proteome</keyword>
<feature type="transmembrane region" description="Helical" evidence="1">
    <location>
        <begin position="247"/>
        <end position="268"/>
    </location>
</feature>
<organism evidence="2 3">
    <name type="scientific">Hymenolepis diminuta</name>
    <name type="common">Rat tapeworm</name>
    <dbReference type="NCBI Taxonomy" id="6216"/>
    <lineage>
        <taxon>Eukaryota</taxon>
        <taxon>Metazoa</taxon>
        <taxon>Spiralia</taxon>
        <taxon>Lophotrochozoa</taxon>
        <taxon>Platyhelminthes</taxon>
        <taxon>Cestoda</taxon>
        <taxon>Eucestoda</taxon>
        <taxon>Cyclophyllidea</taxon>
        <taxon>Hymenolepididae</taxon>
        <taxon>Hymenolepis</taxon>
    </lineage>
</organism>
<dbReference type="Gene3D" id="1.20.1250.20">
    <property type="entry name" value="MFS general substrate transporter like domains"/>
    <property type="match status" value="1"/>
</dbReference>
<feature type="transmembrane region" description="Helical" evidence="1">
    <location>
        <begin position="180"/>
        <end position="202"/>
    </location>
</feature>
<reference evidence="2 3" key="1">
    <citation type="submission" date="2019-07" db="EMBL/GenBank/DDBJ databases">
        <authorList>
            <person name="Jastrzebski P J."/>
            <person name="Paukszto L."/>
            <person name="Jastrzebski P J."/>
        </authorList>
    </citation>
    <scope>NUCLEOTIDE SEQUENCE [LARGE SCALE GENOMIC DNA]</scope>
    <source>
        <strain evidence="2 3">WMS-il1</strain>
    </source>
</reference>
<dbReference type="SUPFAM" id="SSF103473">
    <property type="entry name" value="MFS general substrate transporter"/>
    <property type="match status" value="1"/>
</dbReference>
<proteinExistence type="predicted"/>
<keyword evidence="1" id="KW-0472">Membrane</keyword>
<dbReference type="PANTHER" id="PTHR11360">
    <property type="entry name" value="MONOCARBOXYLATE TRANSPORTER"/>
    <property type="match status" value="1"/>
</dbReference>
<sequence length="380" mass="41053">MTAGTSAFGSSIQFGDNVPLPPISGASVSDKGNSNDANWTGSCLMSLTKIPIPDVFESDKVEENEAEREAKVWDRLKAETGLNLTEKRADGIYRVPRSFSLCGWWLCWQTQKKPRVSSSDELDEMEKFKRTVMEGGESGYQLMKYPPKPNLVLIRRCVYLPKSMCDVLVTMMNLSLLKRISFAIFCAGNAIAMLGVYVPLFFVCDLSDSFGIPQSQSAYLVTVYGAASTVSRLSGSWIAGRPNASTTILTAITLIICGISVCVMPFWGNLTGQILVMVVFGLTISPFFSLASIIICDILDLEALTNGYGIVTMIRGITSTAGSPLAGMIVSATDSYAAALLIAGGTIVIGGILYVIVFLHERRKLRKMLEAEAGLVGGKI</sequence>
<dbReference type="InterPro" id="IPR036259">
    <property type="entry name" value="MFS_trans_sf"/>
</dbReference>